<feature type="transmembrane region" description="Helical" evidence="1">
    <location>
        <begin position="59"/>
        <end position="77"/>
    </location>
</feature>
<evidence type="ECO:0000313" key="2">
    <source>
        <dbReference type="EMBL" id="CAB4166630.1"/>
    </source>
</evidence>
<proteinExistence type="predicted"/>
<feature type="transmembrane region" description="Helical" evidence="1">
    <location>
        <begin position="12"/>
        <end position="39"/>
    </location>
</feature>
<organism evidence="2">
    <name type="scientific">uncultured Caudovirales phage</name>
    <dbReference type="NCBI Taxonomy" id="2100421"/>
    <lineage>
        <taxon>Viruses</taxon>
        <taxon>Duplodnaviria</taxon>
        <taxon>Heunggongvirae</taxon>
        <taxon>Uroviricota</taxon>
        <taxon>Caudoviricetes</taxon>
        <taxon>Peduoviridae</taxon>
        <taxon>Maltschvirus</taxon>
        <taxon>Maltschvirus maltsch</taxon>
    </lineage>
</organism>
<evidence type="ECO:0000256" key="1">
    <source>
        <dbReference type="SAM" id="Phobius"/>
    </source>
</evidence>
<sequence>MGLKFPIDKQAHFWWGWAIAATCVPLGNALFAAAVAALFGAAKEIWDKRGHGTPDVYDFVATAAGGGIGAVLTAAFTL</sequence>
<accession>A0A6J5P3Y9</accession>
<protein>
    <submittedName>
        <fullName evidence="2">Uncharacterized protein</fullName>
    </submittedName>
</protein>
<reference evidence="2" key="1">
    <citation type="submission" date="2020-04" db="EMBL/GenBank/DDBJ databases">
        <authorList>
            <person name="Chiriac C."/>
            <person name="Salcher M."/>
            <person name="Ghai R."/>
            <person name="Kavagutti S V."/>
        </authorList>
    </citation>
    <scope>NUCLEOTIDE SEQUENCE</scope>
</reference>
<keyword evidence="1" id="KW-0812">Transmembrane</keyword>
<keyword evidence="1" id="KW-1133">Transmembrane helix</keyword>
<name>A0A6J5P3Y9_9CAUD</name>
<keyword evidence="1" id="KW-0472">Membrane</keyword>
<gene>
    <name evidence="2" type="ORF">UFOVP840_43</name>
</gene>
<dbReference type="EMBL" id="LR796785">
    <property type="protein sequence ID" value="CAB4166630.1"/>
    <property type="molecule type" value="Genomic_DNA"/>
</dbReference>